<dbReference type="OrthoDB" id="10262646at2759"/>
<organism evidence="6">
    <name type="scientific">Salpingoeca rosetta (strain ATCC 50818 / BSB-021)</name>
    <dbReference type="NCBI Taxonomy" id="946362"/>
    <lineage>
        <taxon>Eukaryota</taxon>
        <taxon>Choanoflagellata</taxon>
        <taxon>Craspedida</taxon>
        <taxon>Salpingoecidae</taxon>
        <taxon>Salpingoeca</taxon>
    </lineage>
</organism>
<dbReference type="Pfam" id="PF23337">
    <property type="entry name" value="PTHB1_pf"/>
    <property type="match status" value="1"/>
</dbReference>
<dbReference type="PANTHER" id="PTHR20991">
    <property type="entry name" value="PARATHYROID HORMONE-RESPONSIVE B1 GENE"/>
    <property type="match status" value="1"/>
</dbReference>
<evidence type="ECO:0000313" key="6">
    <source>
        <dbReference type="Proteomes" id="UP000007799"/>
    </source>
</evidence>
<sequence>MSLFQAKEFWTTKACEPGTTDIGSLVVGNIDNNKDGIERIVVGSLTGDLSIYTVAEMEYRSEDLLFHTKLAPVLQLEMGAFSSPDARELAILHPREIAVYTVKGIVGQGVELSKIFGAKLERTAANFVPGRFGGAVKDVICVQSMDGALSFYNHGRLGLVRFVPDFLVPGPLCYLQHADAIITSSATWAVCSYKFLVLASAGEAAAQRSGDSSQRSTKEGGKRVTSDWECNIGEEVLQLRVCGTKTPCILALGRTSLFWIADDGSLLRSNRIESPLSCCLPFRCVGESAHVVVCGTDGIVRVMHDKKVAWAAGGAGSPVAVATTTQCGVKGLLTLLDENGTLSVVYLGTDPRLPVLKSQNEHNYEAMDSELKRLQKIMSAAKDGKLKTVPDAQLQVEISDFYPVDPVRSEVDPSAVFQTGLTVSLSAPAGYVATDVVMRIVCERPLICDQVAINFEDQAIDEETAVDVRLAFASVVGVPVSSLHAALSITYTVKGQPQTYECEVPLPLTLAYDVAPPNKTAQHKITIATNHTCITMNELFPELLRGHEMTPAIGFRLRDTDEVATVISAKTSSRYRIQADSWSTMAGVLVAVTRALRQHFSGSTPPLAISMKELPSLSPLFTAIDTHFHIRRAKAEMAAALGEQATQFRSLQKRLLARVKDVTPSPIDQMSSLLEATQHEVHMRWLFTFDLDDAAFHRVSSIVSPHVVDTIEQGWEESTLASLTFLISTTLARSEKDKIVNPGPLQLPDSTDKLHRYIKLFVDRLPGSSIATGEA</sequence>
<dbReference type="GeneID" id="16070784"/>
<dbReference type="OMA" id="VPVEDWT"/>
<feature type="domain" description="PTHB1 C-terminal helix bundle" evidence="4">
    <location>
        <begin position="692"/>
        <end position="765"/>
    </location>
</feature>
<keyword evidence="6" id="KW-1185">Reference proteome</keyword>
<dbReference type="GO" id="GO:0034464">
    <property type="term" value="C:BBSome"/>
    <property type="evidence" value="ECO:0007669"/>
    <property type="project" value="InterPro"/>
</dbReference>
<gene>
    <name evidence="5" type="ORF">PTSG_08843</name>
</gene>
<feature type="domain" description="PTHB1 platform" evidence="2">
    <location>
        <begin position="507"/>
        <end position="603"/>
    </location>
</feature>
<dbReference type="Pfam" id="PF23338">
    <property type="entry name" value="PTHB1_hp"/>
    <property type="match status" value="1"/>
</dbReference>
<dbReference type="InterPro" id="IPR055363">
    <property type="entry name" value="PTHB1_hp_dom"/>
</dbReference>
<dbReference type="AlphaFoldDB" id="F2UKV5"/>
<dbReference type="InterPro" id="IPR055364">
    <property type="entry name" value="PTHB1_CtH_dom"/>
</dbReference>
<dbReference type="InterPro" id="IPR026511">
    <property type="entry name" value="PTHB1"/>
</dbReference>
<evidence type="ECO:0000259" key="2">
    <source>
        <dbReference type="Pfam" id="PF23337"/>
    </source>
</evidence>
<name>F2UKV5_SALR5</name>
<dbReference type="RefSeq" id="XP_004990230.1">
    <property type="nucleotide sequence ID" value="XM_004990173.1"/>
</dbReference>
<protein>
    <recommendedName>
        <fullName evidence="7">PTHB1 N-terminal domain-containing protein</fullName>
    </recommendedName>
</protein>
<feature type="domain" description="PTHB1 hairpin" evidence="3">
    <location>
        <begin position="617"/>
        <end position="681"/>
    </location>
</feature>
<evidence type="ECO:0000259" key="3">
    <source>
        <dbReference type="Pfam" id="PF23338"/>
    </source>
</evidence>
<dbReference type="InterPro" id="IPR055362">
    <property type="entry name" value="PTHB1_pf_dom"/>
</dbReference>
<dbReference type="GO" id="GO:0060271">
    <property type="term" value="P:cilium assembly"/>
    <property type="evidence" value="ECO:0007669"/>
    <property type="project" value="TreeGrafter"/>
</dbReference>
<dbReference type="KEGG" id="sre:PTSG_08843"/>
<accession>F2UKV5</accession>
<evidence type="ECO:0008006" key="7">
    <source>
        <dbReference type="Google" id="ProtNLM"/>
    </source>
</evidence>
<proteinExistence type="predicted"/>
<evidence type="ECO:0000259" key="4">
    <source>
        <dbReference type="Pfam" id="PF23339"/>
    </source>
</evidence>
<evidence type="ECO:0000313" key="5">
    <source>
        <dbReference type="EMBL" id="EGD77754.1"/>
    </source>
</evidence>
<dbReference type="EMBL" id="GL832979">
    <property type="protein sequence ID" value="EGD77754.1"/>
    <property type="molecule type" value="Genomic_DNA"/>
</dbReference>
<dbReference type="FunCoup" id="F2UKV5">
    <property type="interactions" value="296"/>
</dbReference>
<dbReference type="Pfam" id="PF14727">
    <property type="entry name" value="PHTB1_N"/>
    <property type="match status" value="1"/>
</dbReference>
<dbReference type="InParanoid" id="F2UKV5"/>
<dbReference type="eggNOG" id="KOG3679">
    <property type="taxonomic scope" value="Eukaryota"/>
</dbReference>
<feature type="domain" description="PTHB1 N-terminal" evidence="1">
    <location>
        <begin position="1"/>
        <end position="351"/>
    </location>
</feature>
<dbReference type="Pfam" id="PF23339">
    <property type="entry name" value="PTHB1_CtH"/>
    <property type="match status" value="1"/>
</dbReference>
<reference evidence="5" key="1">
    <citation type="submission" date="2009-08" db="EMBL/GenBank/DDBJ databases">
        <title>Annotation of Salpingoeca rosetta.</title>
        <authorList>
            <consortium name="The Broad Institute Genome Sequencing Platform"/>
            <person name="Russ C."/>
            <person name="Cuomo C."/>
            <person name="Burger G."/>
            <person name="Gray M.W."/>
            <person name="Holland P.W.H."/>
            <person name="King N."/>
            <person name="Lang F.B.F."/>
            <person name="Roger A.J."/>
            <person name="Ruiz-Trillo I."/>
            <person name="Young S.K."/>
            <person name="Zeng Q."/>
            <person name="Gargeya S."/>
            <person name="Alvarado L."/>
            <person name="Berlin A."/>
            <person name="Chapman S.B."/>
            <person name="Chen Z."/>
            <person name="Freedman E."/>
            <person name="Gellesch M."/>
            <person name="Goldberg J."/>
            <person name="Griggs A."/>
            <person name="Gujja S."/>
            <person name="Heilman E."/>
            <person name="Heiman D."/>
            <person name="Howarth C."/>
            <person name="Mehta T."/>
            <person name="Neiman D."/>
            <person name="Pearson M."/>
            <person name="Roberts A."/>
            <person name="Saif S."/>
            <person name="Shea T."/>
            <person name="Shenoy N."/>
            <person name="Sisk P."/>
            <person name="Stolte C."/>
            <person name="Sykes S."/>
            <person name="White J."/>
            <person name="Yandava C."/>
            <person name="Haas B."/>
            <person name="Nusbaum C."/>
            <person name="Birren B."/>
        </authorList>
    </citation>
    <scope>NUCLEOTIDE SEQUENCE [LARGE SCALE GENOMIC DNA]</scope>
    <source>
        <strain evidence="5">ATCC 50818</strain>
    </source>
</reference>
<dbReference type="GO" id="GO:0016020">
    <property type="term" value="C:membrane"/>
    <property type="evidence" value="ECO:0007669"/>
    <property type="project" value="TreeGrafter"/>
</dbReference>
<dbReference type="Proteomes" id="UP000007799">
    <property type="component" value="Unassembled WGS sequence"/>
</dbReference>
<dbReference type="InterPro" id="IPR028073">
    <property type="entry name" value="PHTB1_N_dom"/>
</dbReference>
<evidence type="ECO:0000259" key="1">
    <source>
        <dbReference type="Pfam" id="PF14727"/>
    </source>
</evidence>
<dbReference type="PANTHER" id="PTHR20991:SF0">
    <property type="entry name" value="PROTEIN PTHB1"/>
    <property type="match status" value="1"/>
</dbReference>
<dbReference type="STRING" id="946362.F2UKV5"/>